<evidence type="ECO:0000259" key="1">
    <source>
        <dbReference type="Pfam" id="PF08808"/>
    </source>
</evidence>
<dbReference type="Pfam" id="PF08808">
    <property type="entry name" value="RES"/>
    <property type="match status" value="1"/>
</dbReference>
<protein>
    <recommendedName>
        <fullName evidence="1">RES domain-containing protein</fullName>
    </recommendedName>
</protein>
<name>A0A917T5J0_9ACTN</name>
<comment type="caution">
    <text evidence="2">The sequence shown here is derived from an EMBL/GenBank/DDBJ whole genome shotgun (WGS) entry which is preliminary data.</text>
</comment>
<keyword evidence="3" id="KW-1185">Reference proteome</keyword>
<dbReference type="AlphaFoldDB" id="A0A917T5J0"/>
<dbReference type="InterPro" id="IPR014914">
    <property type="entry name" value="RES_dom"/>
</dbReference>
<organism evidence="2 3">
    <name type="scientific">Nakamurella endophytica</name>
    <dbReference type="NCBI Taxonomy" id="1748367"/>
    <lineage>
        <taxon>Bacteria</taxon>
        <taxon>Bacillati</taxon>
        <taxon>Actinomycetota</taxon>
        <taxon>Actinomycetes</taxon>
        <taxon>Nakamurellales</taxon>
        <taxon>Nakamurellaceae</taxon>
        <taxon>Nakamurella</taxon>
    </lineage>
</organism>
<proteinExistence type="predicted"/>
<accession>A0A917T5J0</accession>
<sequence>MPLAQRHTADGPVAVLNHPGTVWRVGYLPDPWNWTPWEYAEQGRFHGRWDDPDGRYRTLYAGVSLLGCLVEVLACFRPDPTMDLQLADIQEDPQDAQLWPTAPAGQVPLDWLTPRTATSATLTGTYCSVTKAETISTLRPRFLAAAITYGLPDFDAAALRLARPRSLTQEVSAWLYRQHLPTGDALFDGAHFQSRHGDDHELLAIFERGVDDDSSRLLTQHAEEPLHPAHPAIVRAMALHRLVWAG</sequence>
<evidence type="ECO:0000313" key="2">
    <source>
        <dbReference type="EMBL" id="GGM10005.1"/>
    </source>
</evidence>
<feature type="domain" description="RES" evidence="1">
    <location>
        <begin position="21"/>
        <end position="119"/>
    </location>
</feature>
<reference evidence="2" key="2">
    <citation type="submission" date="2020-09" db="EMBL/GenBank/DDBJ databases">
        <authorList>
            <person name="Sun Q."/>
            <person name="Zhou Y."/>
        </authorList>
    </citation>
    <scope>NUCLEOTIDE SEQUENCE</scope>
    <source>
        <strain evidence="2">CGMCC 4.7308</strain>
    </source>
</reference>
<gene>
    <name evidence="2" type="ORF">GCM10011594_32420</name>
</gene>
<dbReference type="EMBL" id="BMNA01000007">
    <property type="protein sequence ID" value="GGM10005.1"/>
    <property type="molecule type" value="Genomic_DNA"/>
</dbReference>
<reference evidence="2" key="1">
    <citation type="journal article" date="2014" name="Int. J. Syst. Evol. Microbiol.">
        <title>Complete genome sequence of Corynebacterium casei LMG S-19264T (=DSM 44701T), isolated from a smear-ripened cheese.</title>
        <authorList>
            <consortium name="US DOE Joint Genome Institute (JGI-PGF)"/>
            <person name="Walter F."/>
            <person name="Albersmeier A."/>
            <person name="Kalinowski J."/>
            <person name="Ruckert C."/>
        </authorList>
    </citation>
    <scope>NUCLEOTIDE SEQUENCE</scope>
    <source>
        <strain evidence="2">CGMCC 4.7308</strain>
    </source>
</reference>
<evidence type="ECO:0000313" key="3">
    <source>
        <dbReference type="Proteomes" id="UP000655208"/>
    </source>
</evidence>
<dbReference type="Proteomes" id="UP000655208">
    <property type="component" value="Unassembled WGS sequence"/>
</dbReference>
<dbReference type="RefSeq" id="WP_188943294.1">
    <property type="nucleotide sequence ID" value="NZ_BMNA01000007.1"/>
</dbReference>